<proteinExistence type="predicted"/>
<comment type="caution">
    <text evidence="3">The sequence shown here is derived from an EMBL/GenBank/DDBJ whole genome shotgun (WGS) entry which is preliminary data.</text>
</comment>
<keyword evidence="2" id="KW-0812">Transmembrane</keyword>
<keyword evidence="2" id="KW-0472">Membrane</keyword>
<keyword evidence="4" id="KW-1185">Reference proteome</keyword>
<feature type="compositionally biased region" description="Acidic residues" evidence="1">
    <location>
        <begin position="279"/>
        <end position="290"/>
    </location>
</feature>
<evidence type="ECO:0000313" key="4">
    <source>
        <dbReference type="Proteomes" id="UP000240259"/>
    </source>
</evidence>
<reference evidence="3 4" key="1">
    <citation type="submission" date="2018-03" db="EMBL/GenBank/DDBJ databases">
        <title>Genome sequence of the symbiotic type strain Mesorhizobium helmanticense CSLC115NT isolated from Lotus corniculatus nodules.</title>
        <authorList>
            <person name="Sannazzaro A.I."/>
            <person name="Torres Tejerizo G.A."/>
            <person name="Dip D."/>
            <person name="Caballero M."/>
            <person name="Pistorio M."/>
            <person name="Estrella M.J."/>
        </authorList>
    </citation>
    <scope>NUCLEOTIDE SEQUENCE [LARGE SCALE GENOMIC DNA]</scope>
    <source>
        <strain evidence="3 4">CSLC115N</strain>
    </source>
</reference>
<feature type="compositionally biased region" description="Basic and acidic residues" evidence="1">
    <location>
        <begin position="259"/>
        <end position="274"/>
    </location>
</feature>
<protein>
    <submittedName>
        <fullName evidence="3">Uncharacterized protein</fullName>
    </submittedName>
</protein>
<feature type="region of interest" description="Disordered" evidence="1">
    <location>
        <begin position="250"/>
        <end position="290"/>
    </location>
</feature>
<evidence type="ECO:0000256" key="1">
    <source>
        <dbReference type="SAM" id="MobiDB-lite"/>
    </source>
</evidence>
<sequence length="341" mass="37696">MPQRKEASLENHIDRRVILCPESEYKNLYEWSLQEVGANGNKIDRDQIPWEWTLYFKATELTLHDTLTVGSLLPGASQDEINTVTAKQSISAKLHPFGTAWPPSYSMFGTDRTITDFSLSIIPSAVDDEQEQCVLGAVVSYTSEVDFREETTSDCIGFYLFVRPDRFARYAEMVATSAVEDVSLFVGRVPGFYSDWSPSTSTNQIKILADKNVQKIEIPPDCEIDPPRLGRAQYAQLNIRHAAELSKAAPKASEGAVGEIHDKQSAEEQADRGHAAAAEDTEEWTDSDASPEDLAAPIVQAQPDHRPPAADPQTVGLLSSIRIAAWVIVGLLLLILINLRL</sequence>
<name>A0A2T4ILQ2_9HYPH</name>
<gene>
    <name evidence="3" type="ORF">C9427_30610</name>
</gene>
<evidence type="ECO:0000256" key="2">
    <source>
        <dbReference type="SAM" id="Phobius"/>
    </source>
</evidence>
<dbReference type="EMBL" id="PZJX01000061">
    <property type="protein sequence ID" value="PTE06579.1"/>
    <property type="molecule type" value="Genomic_DNA"/>
</dbReference>
<accession>A0A2T4ILQ2</accession>
<keyword evidence="2" id="KW-1133">Transmembrane helix</keyword>
<feature type="transmembrane region" description="Helical" evidence="2">
    <location>
        <begin position="315"/>
        <end position="337"/>
    </location>
</feature>
<dbReference type="AlphaFoldDB" id="A0A2T4ILQ2"/>
<dbReference type="Proteomes" id="UP000240259">
    <property type="component" value="Unassembled WGS sequence"/>
</dbReference>
<evidence type="ECO:0000313" key="3">
    <source>
        <dbReference type="EMBL" id="PTE06579.1"/>
    </source>
</evidence>
<organism evidence="3 4">
    <name type="scientific">Mesorhizobium helmanticense</name>
    <dbReference type="NCBI Taxonomy" id="1776423"/>
    <lineage>
        <taxon>Bacteria</taxon>
        <taxon>Pseudomonadati</taxon>
        <taxon>Pseudomonadota</taxon>
        <taxon>Alphaproteobacteria</taxon>
        <taxon>Hyphomicrobiales</taxon>
        <taxon>Phyllobacteriaceae</taxon>
        <taxon>Mesorhizobium</taxon>
    </lineage>
</organism>